<evidence type="ECO:0008006" key="11">
    <source>
        <dbReference type="Google" id="ProtNLM"/>
    </source>
</evidence>
<keyword evidence="5" id="KW-0129">CBS domain</keyword>
<feature type="transmembrane region" description="Helical" evidence="8">
    <location>
        <begin position="542"/>
        <end position="559"/>
    </location>
</feature>
<feature type="region of interest" description="Disordered" evidence="7">
    <location>
        <begin position="922"/>
        <end position="962"/>
    </location>
</feature>
<evidence type="ECO:0000256" key="6">
    <source>
        <dbReference type="ARBA" id="ARBA00023136"/>
    </source>
</evidence>
<proteinExistence type="predicted"/>
<keyword evidence="4 8" id="KW-1133">Transmembrane helix</keyword>
<feature type="region of interest" description="Disordered" evidence="7">
    <location>
        <begin position="714"/>
        <end position="768"/>
    </location>
</feature>
<evidence type="ECO:0000313" key="10">
    <source>
        <dbReference type="Proteomes" id="UP000256970"/>
    </source>
</evidence>
<evidence type="ECO:0000256" key="1">
    <source>
        <dbReference type="ARBA" id="ARBA00004141"/>
    </source>
</evidence>
<dbReference type="Proteomes" id="UP000256970">
    <property type="component" value="Unassembled WGS sequence"/>
</dbReference>
<feature type="transmembrane region" description="Helical" evidence="8">
    <location>
        <begin position="21"/>
        <end position="45"/>
    </location>
</feature>
<dbReference type="InterPro" id="IPR051280">
    <property type="entry name" value="Cl-channel/antiporter"/>
</dbReference>
<evidence type="ECO:0000256" key="8">
    <source>
        <dbReference type="SAM" id="Phobius"/>
    </source>
</evidence>
<gene>
    <name evidence="9" type="ORF">BQ4739_LOCUS648</name>
</gene>
<evidence type="ECO:0000256" key="4">
    <source>
        <dbReference type="ARBA" id="ARBA00022989"/>
    </source>
</evidence>
<evidence type="ECO:0000256" key="2">
    <source>
        <dbReference type="ARBA" id="ARBA00022692"/>
    </source>
</evidence>
<reference evidence="9 10" key="1">
    <citation type="submission" date="2016-10" db="EMBL/GenBank/DDBJ databases">
        <authorList>
            <person name="Cai Z."/>
        </authorList>
    </citation>
    <scope>NUCLEOTIDE SEQUENCE [LARGE SCALE GENOMIC DNA]</scope>
</reference>
<keyword evidence="3" id="KW-0677">Repeat</keyword>
<evidence type="ECO:0000256" key="5">
    <source>
        <dbReference type="ARBA" id="ARBA00023122"/>
    </source>
</evidence>
<keyword evidence="2 8" id="KW-0812">Transmembrane</keyword>
<dbReference type="GO" id="GO:0016020">
    <property type="term" value="C:membrane"/>
    <property type="evidence" value="ECO:0007669"/>
    <property type="project" value="UniProtKB-SubCell"/>
</dbReference>
<feature type="transmembrane region" description="Helical" evidence="8">
    <location>
        <begin position="368"/>
        <end position="393"/>
    </location>
</feature>
<accession>A0A383V389</accession>
<dbReference type="PANTHER" id="PTHR11689">
    <property type="entry name" value="CHLORIDE CHANNEL PROTEIN CLC FAMILY MEMBER"/>
    <property type="match status" value="1"/>
</dbReference>
<dbReference type="EMBL" id="FNXT01000045">
    <property type="protein sequence ID" value="SZX60067.1"/>
    <property type="molecule type" value="Genomic_DNA"/>
</dbReference>
<evidence type="ECO:0000313" key="9">
    <source>
        <dbReference type="EMBL" id="SZX60067.1"/>
    </source>
</evidence>
<feature type="transmembrane region" description="Helical" evidence="8">
    <location>
        <begin position="65"/>
        <end position="90"/>
    </location>
</feature>
<feature type="transmembrane region" description="Helical" evidence="8">
    <location>
        <begin position="593"/>
        <end position="611"/>
    </location>
</feature>
<feature type="transmembrane region" description="Helical" evidence="8">
    <location>
        <begin position="565"/>
        <end position="581"/>
    </location>
</feature>
<protein>
    <recommendedName>
        <fullName evidence="11">Chloride channel protein</fullName>
    </recommendedName>
</protein>
<name>A0A383V389_TETOB</name>
<dbReference type="Pfam" id="PF00654">
    <property type="entry name" value="Voltage_CLC"/>
    <property type="match status" value="2"/>
</dbReference>
<feature type="region of interest" description="Disordered" evidence="7">
    <location>
        <begin position="188"/>
        <end position="242"/>
    </location>
</feature>
<feature type="transmembrane region" description="Helical" evidence="8">
    <location>
        <begin position="623"/>
        <end position="643"/>
    </location>
</feature>
<dbReference type="GO" id="GO:0015108">
    <property type="term" value="F:chloride transmembrane transporter activity"/>
    <property type="evidence" value="ECO:0007669"/>
    <property type="project" value="InterPro"/>
</dbReference>
<feature type="transmembrane region" description="Helical" evidence="8">
    <location>
        <begin position="283"/>
        <end position="302"/>
    </location>
</feature>
<dbReference type="PANTHER" id="PTHR11689:SF136">
    <property type="entry name" value="H(+)_CL(-) EXCHANGE TRANSPORTER 7"/>
    <property type="match status" value="1"/>
</dbReference>
<evidence type="ECO:0000256" key="3">
    <source>
        <dbReference type="ARBA" id="ARBA00022737"/>
    </source>
</evidence>
<feature type="compositionally biased region" description="Polar residues" evidence="7">
    <location>
        <begin position="941"/>
        <end position="962"/>
    </location>
</feature>
<comment type="subcellular location">
    <subcellularLocation>
        <location evidence="1">Membrane</location>
        <topology evidence="1">Multi-pass membrane protein</topology>
    </subcellularLocation>
</comment>
<keyword evidence="6 8" id="KW-0472">Membrane</keyword>
<keyword evidence="10" id="KW-1185">Reference proteome</keyword>
<dbReference type="Gene3D" id="1.10.3080.10">
    <property type="entry name" value="Clc chloride channel"/>
    <property type="match status" value="2"/>
</dbReference>
<dbReference type="InterPro" id="IPR014743">
    <property type="entry name" value="Cl-channel_core"/>
</dbReference>
<dbReference type="InterPro" id="IPR001807">
    <property type="entry name" value="ClC"/>
</dbReference>
<dbReference type="AlphaFoldDB" id="A0A383V389"/>
<dbReference type="STRING" id="3088.A0A383V389"/>
<evidence type="ECO:0000256" key="7">
    <source>
        <dbReference type="SAM" id="MobiDB-lite"/>
    </source>
</evidence>
<dbReference type="SUPFAM" id="SSF81340">
    <property type="entry name" value="Clc chloride channel"/>
    <property type="match status" value="2"/>
</dbReference>
<organism evidence="9 10">
    <name type="scientific">Tetradesmus obliquus</name>
    <name type="common">Green alga</name>
    <name type="synonym">Acutodesmus obliquus</name>
    <dbReference type="NCBI Taxonomy" id="3088"/>
    <lineage>
        <taxon>Eukaryota</taxon>
        <taxon>Viridiplantae</taxon>
        <taxon>Chlorophyta</taxon>
        <taxon>core chlorophytes</taxon>
        <taxon>Chlorophyceae</taxon>
        <taxon>CS clade</taxon>
        <taxon>Sphaeropleales</taxon>
        <taxon>Scenedesmaceae</taxon>
        <taxon>Tetradesmus</taxon>
    </lineage>
</organism>
<dbReference type="PRINTS" id="PR00762">
    <property type="entry name" value="CLCHANNEL"/>
</dbReference>
<feature type="compositionally biased region" description="Low complexity" evidence="7">
    <location>
        <begin position="727"/>
        <end position="760"/>
    </location>
</feature>
<feature type="transmembrane region" description="Helical" evidence="8">
    <location>
        <begin position="322"/>
        <end position="347"/>
    </location>
</feature>
<sequence length="1018" mass="106819">MAHMQTLDEASRRLALSRCGQWLLVVVIGCCCAVMSFAVNLGVAAMDKLRYTTTDRFIYQGGGFWLPWLVFNAISCAAAAVAGAGTAYIAPLAAGSGIQHIKAYCNGIDIPGLLTFKTLMVKMVGAMFSIGCGLVAGKEGPFIQCGACIAALALQASNQAGGWLNMRKRAEACSAAGADSGTALFEQPPADTPPAAAMASSKDVLQGGCEATEPAGADSTLYTQPTHERQQQQQQQQQQGLQAWNSPATVPLGQQLQDSSAAYLAWQQYEDAQQQQRQQHHQVAMGAGAGVAAAFIAPLSGAAYSVEEATTTYSGSLMTQTFLVGAVVVFFMWLFSGAAALGGRAIARLMFQSPLELAFRGHSGTDVRFWWFIWEVPVMLLLGTAAGAAMAAWTALNMRLQAGRKALLRGPGWRVADVVLCCLLTNSIRLAAGYMSPCVPLPAAAVLRALEAQAVTGQLMRGPIGMHPQLWCPEGQFSMYGQLFMQPLDVSVRSLFTYDAAFNQTNLLNQASAYNGSSGDRIAAALAPAVVDEQSAFSSGVLAAYFVFVWGMLLLSYGMSAPTGIFIPCLAAGAASGRLMGHLLRAVLRARGILLPICMPAWSVMGAAAILTGCTRLGLSNALIVLESSGAVPLIIPLVLLMVPAKLVADAINEGVYDAQIDALGYLFLPPADTLHSSQRAALQYCKVLDLVQSDQTRAAAGLRCADQQLPAHLQQDGSQPWHKPAQTQEQQQQQKQQQQGLGLPQQWAAAGSSSSNSSSELQPCNQQESIRSAAETLASAAALCAGSGGAVPCSKASTMGALQLPAPSAHQTPEPAEDWGASMQQLELPPNSSVPLPAAVAAGSTACFLQSAAQPPPPAHYVLHIGPQLQPAAAAAPAAAAVSGHVQCHQLLVAGCSSIHTAYVAMRELGLRELPVLLLAPQQGPDSSSNDRTVRRSDGGESNTSGSGKSTNQRGACSAANSAVVLQQSPQHYWQPGQQASEAEQLREGKNAVLLHSLPREAMLPAAILKACKQKRE</sequence>